<evidence type="ECO:0000256" key="2">
    <source>
        <dbReference type="ARBA" id="ARBA00022448"/>
    </source>
</evidence>
<evidence type="ECO:0000256" key="5">
    <source>
        <dbReference type="ARBA" id="ARBA00022989"/>
    </source>
</evidence>
<keyword evidence="5 7" id="KW-1133">Transmembrane helix</keyword>
<feature type="transmembrane region" description="Helical" evidence="7">
    <location>
        <begin position="265"/>
        <end position="289"/>
    </location>
</feature>
<keyword evidence="10" id="KW-1185">Reference proteome</keyword>
<comment type="caution">
    <text evidence="9">The sequence shown here is derived from an EMBL/GenBank/DDBJ whole genome shotgun (WGS) entry which is preliminary data.</text>
</comment>
<dbReference type="InterPro" id="IPR000515">
    <property type="entry name" value="MetI-like"/>
</dbReference>
<feature type="transmembrane region" description="Helical" evidence="7">
    <location>
        <begin position="94"/>
        <end position="114"/>
    </location>
</feature>
<dbReference type="InterPro" id="IPR035906">
    <property type="entry name" value="MetI-like_sf"/>
</dbReference>
<keyword evidence="3" id="KW-1003">Cell membrane</keyword>
<dbReference type="RefSeq" id="WP_307249347.1">
    <property type="nucleotide sequence ID" value="NZ_JAUSQZ010000001.1"/>
</dbReference>
<dbReference type="Gene3D" id="1.10.3720.10">
    <property type="entry name" value="MetI-like"/>
    <property type="match status" value="1"/>
</dbReference>
<dbReference type="InterPro" id="IPR050366">
    <property type="entry name" value="BP-dependent_transpt_permease"/>
</dbReference>
<dbReference type="Pfam" id="PF00528">
    <property type="entry name" value="BPD_transp_1"/>
    <property type="match status" value="1"/>
</dbReference>
<evidence type="ECO:0000256" key="7">
    <source>
        <dbReference type="RuleBase" id="RU363032"/>
    </source>
</evidence>
<keyword evidence="4 7" id="KW-0812">Transmembrane</keyword>
<feature type="transmembrane region" description="Helical" evidence="7">
    <location>
        <begin position="32"/>
        <end position="51"/>
    </location>
</feature>
<reference evidence="9 10" key="1">
    <citation type="submission" date="2023-07" db="EMBL/GenBank/DDBJ databases">
        <title>Sequencing the genomes of 1000 actinobacteria strains.</title>
        <authorList>
            <person name="Klenk H.-P."/>
        </authorList>
    </citation>
    <scope>NUCLEOTIDE SEQUENCE [LARGE SCALE GENOMIC DNA]</scope>
    <source>
        <strain evidence="9 10">DSM 44388</strain>
    </source>
</reference>
<evidence type="ECO:0000256" key="4">
    <source>
        <dbReference type="ARBA" id="ARBA00022692"/>
    </source>
</evidence>
<dbReference type="PROSITE" id="PS50928">
    <property type="entry name" value="ABC_TM1"/>
    <property type="match status" value="1"/>
</dbReference>
<comment type="subcellular location">
    <subcellularLocation>
        <location evidence="1 7">Cell membrane</location>
        <topology evidence="1 7">Multi-pass membrane protein</topology>
    </subcellularLocation>
</comment>
<evidence type="ECO:0000259" key="8">
    <source>
        <dbReference type="PROSITE" id="PS50928"/>
    </source>
</evidence>
<keyword evidence="2 7" id="KW-0813">Transport</keyword>
<evidence type="ECO:0000256" key="3">
    <source>
        <dbReference type="ARBA" id="ARBA00022475"/>
    </source>
</evidence>
<evidence type="ECO:0000256" key="1">
    <source>
        <dbReference type="ARBA" id="ARBA00004651"/>
    </source>
</evidence>
<feature type="transmembrane region" description="Helical" evidence="7">
    <location>
        <begin position="161"/>
        <end position="178"/>
    </location>
</feature>
<keyword evidence="6 7" id="KW-0472">Membrane</keyword>
<evidence type="ECO:0000256" key="6">
    <source>
        <dbReference type="ARBA" id="ARBA00023136"/>
    </source>
</evidence>
<protein>
    <submittedName>
        <fullName evidence="9">Peptide/nickel transport system permease protein</fullName>
    </submittedName>
</protein>
<accession>A0ABT9PC73</accession>
<name>A0ABT9PC73_9ACTN</name>
<evidence type="ECO:0000313" key="10">
    <source>
        <dbReference type="Proteomes" id="UP001235712"/>
    </source>
</evidence>
<proteinExistence type="inferred from homology"/>
<feature type="transmembrane region" description="Helical" evidence="7">
    <location>
        <begin position="135"/>
        <end position="155"/>
    </location>
</feature>
<feature type="domain" description="ABC transmembrane type-1" evidence="8">
    <location>
        <begin position="94"/>
        <end position="286"/>
    </location>
</feature>
<feature type="transmembrane region" description="Helical" evidence="7">
    <location>
        <begin position="224"/>
        <end position="245"/>
    </location>
</feature>
<sequence length="296" mass="31273">MTVQPPVPTNRSLDQVIPQRTRRGRPATAARLLHCLPFTAVLFLAAFGPLLTTHSPTDVSGAGSGGPSGTHWFGTDANGLDVYSRVVDAFQLDVVVALVITAIATGVGIGLGLVTGMYESRRSFLGFVARTLARGLDIVQSIPVMIAGLVIVSFFGRNVGVITLALAAVITPFQARLMRTEVLRTRSAGYVDAARMSGESESTLLLRHVLPNSWGPTLENMSTVFAMAIIFNAALGFLGAGVPVPTPEWGSMLALGAPDAAVGRWWPVLFPALALAFSVWAASLVVPVLTARTVRR</sequence>
<dbReference type="SUPFAM" id="SSF161098">
    <property type="entry name" value="MetI-like"/>
    <property type="match status" value="1"/>
</dbReference>
<dbReference type="PANTHER" id="PTHR43386:SF1">
    <property type="entry name" value="D,D-DIPEPTIDE TRANSPORT SYSTEM PERMEASE PROTEIN DDPC-RELATED"/>
    <property type="match status" value="1"/>
</dbReference>
<dbReference type="CDD" id="cd06261">
    <property type="entry name" value="TM_PBP2"/>
    <property type="match status" value="1"/>
</dbReference>
<comment type="similarity">
    <text evidence="7">Belongs to the binding-protein-dependent transport system permease family.</text>
</comment>
<dbReference type="EMBL" id="JAUSQZ010000001">
    <property type="protein sequence ID" value="MDP9830307.1"/>
    <property type="molecule type" value="Genomic_DNA"/>
</dbReference>
<organism evidence="9 10">
    <name type="scientific">Kineosporia succinea</name>
    <dbReference type="NCBI Taxonomy" id="84632"/>
    <lineage>
        <taxon>Bacteria</taxon>
        <taxon>Bacillati</taxon>
        <taxon>Actinomycetota</taxon>
        <taxon>Actinomycetes</taxon>
        <taxon>Kineosporiales</taxon>
        <taxon>Kineosporiaceae</taxon>
        <taxon>Kineosporia</taxon>
    </lineage>
</organism>
<gene>
    <name evidence="9" type="ORF">J2S57_006056</name>
</gene>
<dbReference type="PANTHER" id="PTHR43386">
    <property type="entry name" value="OLIGOPEPTIDE TRANSPORT SYSTEM PERMEASE PROTEIN APPC"/>
    <property type="match status" value="1"/>
</dbReference>
<evidence type="ECO:0000313" key="9">
    <source>
        <dbReference type="EMBL" id="MDP9830307.1"/>
    </source>
</evidence>
<dbReference type="Proteomes" id="UP001235712">
    <property type="component" value="Unassembled WGS sequence"/>
</dbReference>